<sequence length="215" mass="23527">MDIVIVDDSIIAREGLRQLLEVEGHRVVDVVGRPADTAASVAVHHPDGVIMDIRMPPTFTDEGIRLAIDLRTAHPGLRVLVLSQYAVPEYATRLLEAGAAGTGYLLKDRILEPLQLSHALRRLGEGGTVVDSDLVGELIFSRQGDDVLSRLSAREREVLTLMAEGLSDKGIAERMWVSTHTVGTHIQHIFQKLDLPGAATSNRRVLAVLALLQRR</sequence>
<dbReference type="CDD" id="cd06170">
    <property type="entry name" value="LuxR_C_like"/>
    <property type="match status" value="1"/>
</dbReference>
<keyword evidence="1 5" id="KW-0597">Phosphoprotein</keyword>
<dbReference type="PROSITE" id="PS50110">
    <property type="entry name" value="RESPONSE_REGULATORY"/>
    <property type="match status" value="1"/>
</dbReference>
<dbReference type="Gene3D" id="3.40.50.2300">
    <property type="match status" value="1"/>
</dbReference>
<dbReference type="Gene3D" id="1.10.10.10">
    <property type="entry name" value="Winged helix-like DNA-binding domain superfamily/Winged helix DNA-binding domain"/>
    <property type="match status" value="1"/>
</dbReference>
<evidence type="ECO:0000256" key="4">
    <source>
        <dbReference type="ARBA" id="ARBA00023163"/>
    </source>
</evidence>
<dbReference type="AlphaFoldDB" id="A0A7W7H1Y0"/>
<protein>
    <submittedName>
        <fullName evidence="8">DNA-binding NarL/FixJ family response regulator</fullName>
    </submittedName>
</protein>
<dbReference type="Pfam" id="PF00196">
    <property type="entry name" value="GerE"/>
    <property type="match status" value="1"/>
</dbReference>
<dbReference type="PRINTS" id="PR00038">
    <property type="entry name" value="HTHLUXR"/>
</dbReference>
<dbReference type="GO" id="GO:0006355">
    <property type="term" value="P:regulation of DNA-templated transcription"/>
    <property type="evidence" value="ECO:0007669"/>
    <property type="project" value="InterPro"/>
</dbReference>
<evidence type="ECO:0000256" key="3">
    <source>
        <dbReference type="ARBA" id="ARBA00023125"/>
    </source>
</evidence>
<dbReference type="EMBL" id="JACHNB010000001">
    <property type="protein sequence ID" value="MBB4742403.1"/>
    <property type="molecule type" value="Genomic_DNA"/>
</dbReference>
<keyword evidence="2" id="KW-0805">Transcription regulation</keyword>
<dbReference type="PANTHER" id="PTHR43214:SF24">
    <property type="entry name" value="TRANSCRIPTIONAL REGULATORY PROTEIN NARL-RELATED"/>
    <property type="match status" value="1"/>
</dbReference>
<dbReference type="CDD" id="cd17535">
    <property type="entry name" value="REC_NarL-like"/>
    <property type="match status" value="1"/>
</dbReference>
<dbReference type="Proteomes" id="UP000546162">
    <property type="component" value="Unassembled WGS sequence"/>
</dbReference>
<evidence type="ECO:0000256" key="2">
    <source>
        <dbReference type="ARBA" id="ARBA00023015"/>
    </source>
</evidence>
<dbReference type="InterPro" id="IPR036388">
    <property type="entry name" value="WH-like_DNA-bd_sf"/>
</dbReference>
<dbReference type="GO" id="GO:0000160">
    <property type="term" value="P:phosphorelay signal transduction system"/>
    <property type="evidence" value="ECO:0007669"/>
    <property type="project" value="InterPro"/>
</dbReference>
<evidence type="ECO:0000313" key="9">
    <source>
        <dbReference type="Proteomes" id="UP000546162"/>
    </source>
</evidence>
<dbReference type="GO" id="GO:0003677">
    <property type="term" value="F:DNA binding"/>
    <property type="evidence" value="ECO:0007669"/>
    <property type="project" value="UniProtKB-KW"/>
</dbReference>
<evidence type="ECO:0000259" key="6">
    <source>
        <dbReference type="PROSITE" id="PS50043"/>
    </source>
</evidence>
<feature type="domain" description="Response regulatory" evidence="7">
    <location>
        <begin position="2"/>
        <end position="122"/>
    </location>
</feature>
<name>A0A7W7H1Y0_9ACTN</name>
<dbReference type="SMART" id="SM00448">
    <property type="entry name" value="REC"/>
    <property type="match status" value="1"/>
</dbReference>
<dbReference type="InterPro" id="IPR011006">
    <property type="entry name" value="CheY-like_superfamily"/>
</dbReference>
<gene>
    <name evidence="8" type="ORF">BJY16_005862</name>
</gene>
<feature type="domain" description="HTH luxR-type" evidence="6">
    <location>
        <begin position="144"/>
        <end position="214"/>
    </location>
</feature>
<dbReference type="RefSeq" id="WP_185042769.1">
    <property type="nucleotide sequence ID" value="NZ_BAABFG010000005.1"/>
</dbReference>
<dbReference type="SUPFAM" id="SSF52172">
    <property type="entry name" value="CheY-like"/>
    <property type="match status" value="1"/>
</dbReference>
<dbReference type="Pfam" id="PF00072">
    <property type="entry name" value="Response_reg"/>
    <property type="match status" value="1"/>
</dbReference>
<dbReference type="PROSITE" id="PS50043">
    <property type="entry name" value="HTH_LUXR_2"/>
    <property type="match status" value="1"/>
</dbReference>
<accession>A0A7W7H1Y0</accession>
<evidence type="ECO:0000313" key="8">
    <source>
        <dbReference type="EMBL" id="MBB4742403.1"/>
    </source>
</evidence>
<comment type="caution">
    <text evidence="8">The sequence shown here is derived from an EMBL/GenBank/DDBJ whole genome shotgun (WGS) entry which is preliminary data.</text>
</comment>
<organism evidence="8 9">
    <name type="scientific">Actinoplanes octamycinicus</name>
    <dbReference type="NCBI Taxonomy" id="135948"/>
    <lineage>
        <taxon>Bacteria</taxon>
        <taxon>Bacillati</taxon>
        <taxon>Actinomycetota</taxon>
        <taxon>Actinomycetes</taxon>
        <taxon>Micromonosporales</taxon>
        <taxon>Micromonosporaceae</taxon>
        <taxon>Actinoplanes</taxon>
    </lineage>
</organism>
<evidence type="ECO:0000256" key="5">
    <source>
        <dbReference type="PROSITE-ProRule" id="PRU00169"/>
    </source>
</evidence>
<evidence type="ECO:0000259" key="7">
    <source>
        <dbReference type="PROSITE" id="PS50110"/>
    </source>
</evidence>
<dbReference type="InterPro" id="IPR039420">
    <property type="entry name" value="WalR-like"/>
</dbReference>
<keyword evidence="9" id="KW-1185">Reference proteome</keyword>
<dbReference type="SMART" id="SM00421">
    <property type="entry name" value="HTH_LUXR"/>
    <property type="match status" value="1"/>
</dbReference>
<dbReference type="InterPro" id="IPR058245">
    <property type="entry name" value="NreC/VraR/RcsB-like_REC"/>
</dbReference>
<dbReference type="PANTHER" id="PTHR43214">
    <property type="entry name" value="TWO-COMPONENT RESPONSE REGULATOR"/>
    <property type="match status" value="1"/>
</dbReference>
<dbReference type="InterPro" id="IPR001789">
    <property type="entry name" value="Sig_transdc_resp-reg_receiver"/>
</dbReference>
<feature type="modified residue" description="4-aspartylphosphate" evidence="5">
    <location>
        <position position="52"/>
    </location>
</feature>
<reference evidence="8 9" key="1">
    <citation type="submission" date="2020-08" db="EMBL/GenBank/DDBJ databases">
        <title>Sequencing the genomes of 1000 actinobacteria strains.</title>
        <authorList>
            <person name="Klenk H.-P."/>
        </authorList>
    </citation>
    <scope>NUCLEOTIDE SEQUENCE [LARGE SCALE GENOMIC DNA]</scope>
    <source>
        <strain evidence="8 9">DSM 45809</strain>
    </source>
</reference>
<keyword evidence="4" id="KW-0804">Transcription</keyword>
<keyword evidence="3 8" id="KW-0238">DNA-binding</keyword>
<evidence type="ECO:0000256" key="1">
    <source>
        <dbReference type="ARBA" id="ARBA00022553"/>
    </source>
</evidence>
<proteinExistence type="predicted"/>
<dbReference type="InterPro" id="IPR000792">
    <property type="entry name" value="Tscrpt_reg_LuxR_C"/>
</dbReference>